<keyword evidence="7 16" id="KW-0732">Signal</keyword>
<dbReference type="PANTHER" id="PTHR32552">
    <property type="entry name" value="FERRICHROME IRON RECEPTOR-RELATED"/>
    <property type="match status" value="1"/>
</dbReference>
<evidence type="ECO:0000256" key="7">
    <source>
        <dbReference type="ARBA" id="ARBA00022729"/>
    </source>
</evidence>
<dbReference type="PROSITE" id="PS52016">
    <property type="entry name" value="TONB_DEPENDENT_REC_3"/>
    <property type="match status" value="1"/>
</dbReference>
<keyword evidence="10 15" id="KW-0798">TonB box</keyword>
<dbReference type="Proteomes" id="UP000634522">
    <property type="component" value="Unassembled WGS sequence"/>
</dbReference>
<keyword evidence="20" id="KW-1185">Reference proteome</keyword>
<keyword evidence="4 14" id="KW-1134">Transmembrane beta strand</keyword>
<feature type="domain" description="TonB-dependent receptor-like beta-barrel" evidence="17">
    <location>
        <begin position="219"/>
        <end position="666"/>
    </location>
</feature>
<keyword evidence="9" id="KW-0406">Ion transport</keyword>
<keyword evidence="5" id="KW-0410">Iron transport</keyword>
<evidence type="ECO:0000256" key="3">
    <source>
        <dbReference type="ARBA" id="ARBA00022448"/>
    </source>
</evidence>
<name>A0ABX1NDK9_9RHOO</name>
<evidence type="ECO:0000256" key="8">
    <source>
        <dbReference type="ARBA" id="ARBA00023004"/>
    </source>
</evidence>
<evidence type="ECO:0000256" key="2">
    <source>
        <dbReference type="ARBA" id="ARBA00009810"/>
    </source>
</evidence>
<keyword evidence="8" id="KW-0408">Iron</keyword>
<organism evidence="19 20">
    <name type="scientific">Aromatoleum toluolicum</name>
    <dbReference type="NCBI Taxonomy" id="90060"/>
    <lineage>
        <taxon>Bacteria</taxon>
        <taxon>Pseudomonadati</taxon>
        <taxon>Pseudomonadota</taxon>
        <taxon>Betaproteobacteria</taxon>
        <taxon>Rhodocyclales</taxon>
        <taxon>Rhodocyclaceae</taxon>
        <taxon>Aromatoleum</taxon>
    </lineage>
</organism>
<comment type="caution">
    <text evidence="19">The sequence shown here is derived from an EMBL/GenBank/DDBJ whole genome shotgun (WGS) entry which is preliminary data.</text>
</comment>
<evidence type="ECO:0000259" key="17">
    <source>
        <dbReference type="Pfam" id="PF00593"/>
    </source>
</evidence>
<dbReference type="InterPro" id="IPR036942">
    <property type="entry name" value="Beta-barrel_TonB_sf"/>
</dbReference>
<proteinExistence type="inferred from homology"/>
<accession>A0ABX1NDK9</accession>
<dbReference type="InterPro" id="IPR037066">
    <property type="entry name" value="Plug_dom_sf"/>
</dbReference>
<dbReference type="PANTHER" id="PTHR32552:SF89">
    <property type="entry name" value="CATECHOLATE SIDEROPHORE RECEPTOR FIU"/>
    <property type="match status" value="1"/>
</dbReference>
<gene>
    <name evidence="19" type="ORF">GPA27_08315</name>
</gene>
<dbReference type="Pfam" id="PF00593">
    <property type="entry name" value="TonB_dep_Rec_b-barrel"/>
    <property type="match status" value="1"/>
</dbReference>
<evidence type="ECO:0000256" key="4">
    <source>
        <dbReference type="ARBA" id="ARBA00022452"/>
    </source>
</evidence>
<evidence type="ECO:0000256" key="10">
    <source>
        <dbReference type="ARBA" id="ARBA00023077"/>
    </source>
</evidence>
<evidence type="ECO:0000256" key="1">
    <source>
        <dbReference type="ARBA" id="ARBA00004571"/>
    </source>
</evidence>
<dbReference type="InterPro" id="IPR012910">
    <property type="entry name" value="Plug_dom"/>
</dbReference>
<evidence type="ECO:0000256" key="9">
    <source>
        <dbReference type="ARBA" id="ARBA00023065"/>
    </source>
</evidence>
<dbReference type="RefSeq" id="WP_169139412.1">
    <property type="nucleotide sequence ID" value="NZ_WTVS01000013.1"/>
</dbReference>
<dbReference type="Gene3D" id="2.170.130.10">
    <property type="entry name" value="TonB-dependent receptor, plug domain"/>
    <property type="match status" value="1"/>
</dbReference>
<keyword evidence="13 14" id="KW-0998">Cell outer membrane</keyword>
<dbReference type="CDD" id="cd01347">
    <property type="entry name" value="ligand_gated_channel"/>
    <property type="match status" value="1"/>
</dbReference>
<dbReference type="EMBL" id="WTVS01000013">
    <property type="protein sequence ID" value="NMF97391.1"/>
    <property type="molecule type" value="Genomic_DNA"/>
</dbReference>
<dbReference type="Gene3D" id="2.40.170.20">
    <property type="entry name" value="TonB-dependent receptor, beta-barrel domain"/>
    <property type="match status" value="1"/>
</dbReference>
<evidence type="ECO:0000256" key="15">
    <source>
        <dbReference type="RuleBase" id="RU003357"/>
    </source>
</evidence>
<feature type="signal peptide" evidence="16">
    <location>
        <begin position="1"/>
        <end position="23"/>
    </location>
</feature>
<dbReference type="InterPro" id="IPR000531">
    <property type="entry name" value="Beta-barrel_TonB"/>
</dbReference>
<protein>
    <submittedName>
        <fullName evidence="19">TonB-dependent receptor</fullName>
    </submittedName>
</protein>
<sequence length="701" mass="76585">MGAERIRALVALSCACAIGGASAAEAETILEQVTVTGTREKERLVETPASVGAVKAEALAADKPAHPAQVMNQIPGAAVAVTNGEGHTTAIRQPFTTSPVYLFLEDGIPSRSPGFFNHNALYEINVPQAGGIEVNRGPSSALYGSDAIGGVVNVLTRVPPTKTEVGGSVEIGEHGWRRALLSGGSGYANGGFRADLNLSATDGWRDDTAYDRKSGTLRWDHFIGDSTSLKTVLGFSEIDQDTGANSPLVREDYKHDPTRNYLPIAFRKVSALRLSTSFEHETADSLLSITPYVRDNSMDLLASFALRFDPSLAETRNQSYGLMAKWRQDFAPMRARLIAGVDLDMSPGSRRENRINATTRGSGASQEFIDYTVGPRIYDYDVEYRGISPYLHGEISPTDRLRLTAGLRYDDMRYTFRNDFAAGVVQAGTSFYGQATDSTVSFRRATPKLGATYALDRDTHLFASYNQGFRAPSESQLFRPSRATSRASALALAQSAVDLDAIRAEQFELGIRGVVAGVSYDLVAYDLTKRDDIVSQRDPETTQTITTNAGKTRHRGIELGLGAPIHRAVRLDVSMSYAWHEFEDWETAQGDFGGDEQASAPRFMSNTRLTWTPTAAVRAQLEWSRIGSYWLDDANTVKYGGHNLFNLRGNYTLNPTWSLFGSVQNLTDKRYAESAQLSTRSTPVYSPGLPRTVIAGVEAKW</sequence>
<comment type="similarity">
    <text evidence="2 14 15">Belongs to the TonB-dependent receptor family.</text>
</comment>
<dbReference type="Pfam" id="PF07715">
    <property type="entry name" value="Plug"/>
    <property type="match status" value="1"/>
</dbReference>
<feature type="domain" description="TonB-dependent receptor plug" evidence="18">
    <location>
        <begin position="45"/>
        <end position="151"/>
    </location>
</feature>
<comment type="subcellular location">
    <subcellularLocation>
        <location evidence="1 14">Cell outer membrane</location>
        <topology evidence="1 14">Multi-pass membrane protein</topology>
    </subcellularLocation>
</comment>
<keyword evidence="6 14" id="KW-0812">Transmembrane</keyword>
<evidence type="ECO:0000256" key="5">
    <source>
        <dbReference type="ARBA" id="ARBA00022496"/>
    </source>
</evidence>
<evidence type="ECO:0000259" key="18">
    <source>
        <dbReference type="Pfam" id="PF07715"/>
    </source>
</evidence>
<evidence type="ECO:0000313" key="20">
    <source>
        <dbReference type="Proteomes" id="UP000634522"/>
    </source>
</evidence>
<evidence type="ECO:0000256" key="12">
    <source>
        <dbReference type="ARBA" id="ARBA00023170"/>
    </source>
</evidence>
<dbReference type="SUPFAM" id="SSF56935">
    <property type="entry name" value="Porins"/>
    <property type="match status" value="1"/>
</dbReference>
<evidence type="ECO:0000256" key="11">
    <source>
        <dbReference type="ARBA" id="ARBA00023136"/>
    </source>
</evidence>
<feature type="chain" id="PRO_5045814431" evidence="16">
    <location>
        <begin position="24"/>
        <end position="701"/>
    </location>
</feature>
<evidence type="ECO:0000313" key="19">
    <source>
        <dbReference type="EMBL" id="NMF97391.1"/>
    </source>
</evidence>
<dbReference type="InterPro" id="IPR039426">
    <property type="entry name" value="TonB-dep_rcpt-like"/>
</dbReference>
<keyword evidence="11 14" id="KW-0472">Membrane</keyword>
<keyword evidence="3 14" id="KW-0813">Transport</keyword>
<evidence type="ECO:0000256" key="13">
    <source>
        <dbReference type="ARBA" id="ARBA00023237"/>
    </source>
</evidence>
<keyword evidence="12 19" id="KW-0675">Receptor</keyword>
<evidence type="ECO:0000256" key="6">
    <source>
        <dbReference type="ARBA" id="ARBA00022692"/>
    </source>
</evidence>
<evidence type="ECO:0000256" key="14">
    <source>
        <dbReference type="PROSITE-ProRule" id="PRU01360"/>
    </source>
</evidence>
<reference evidence="19 20" key="1">
    <citation type="submission" date="2019-12" db="EMBL/GenBank/DDBJ databases">
        <title>Comparative genomics gives insights into the taxonomy of the Azoarcus-Aromatoleum group and reveals separate origins of nif in the plant-associated Azoarcus and non-plant-associated Aromatoleum sub-groups.</title>
        <authorList>
            <person name="Lafos M."/>
            <person name="Maluk M."/>
            <person name="Batista M."/>
            <person name="Junghare M."/>
            <person name="Carmona M."/>
            <person name="Faoro H."/>
            <person name="Cruz L.M."/>
            <person name="Battistoni F."/>
            <person name="De Souza E."/>
            <person name="Pedrosa F."/>
            <person name="Chen W.-M."/>
            <person name="Poole P.S."/>
            <person name="Dixon R.A."/>
            <person name="James E.K."/>
        </authorList>
    </citation>
    <scope>NUCLEOTIDE SEQUENCE [LARGE SCALE GENOMIC DNA]</scope>
    <source>
        <strain evidence="19 20">T</strain>
    </source>
</reference>
<evidence type="ECO:0000256" key="16">
    <source>
        <dbReference type="SAM" id="SignalP"/>
    </source>
</evidence>